<feature type="domain" description="RXYLT1 C-terminal" evidence="7">
    <location>
        <begin position="1512"/>
        <end position="1603"/>
    </location>
</feature>
<evidence type="ECO:0000313" key="8">
    <source>
        <dbReference type="EMBL" id="QHS91838.1"/>
    </source>
</evidence>
<dbReference type="CDD" id="cd06532">
    <property type="entry name" value="Glyco_transf_25"/>
    <property type="match status" value="1"/>
</dbReference>
<dbReference type="InterPro" id="IPR001503">
    <property type="entry name" value="Glyco_trans_10"/>
</dbReference>
<dbReference type="InterPro" id="IPR038577">
    <property type="entry name" value="GT10-like_C_sf"/>
</dbReference>
<dbReference type="PANTHER" id="PTHR11929">
    <property type="entry name" value="ALPHA- 1,3 -FUCOSYLTRANSFERASE"/>
    <property type="match status" value="1"/>
</dbReference>
<organism evidence="8">
    <name type="scientific">viral metagenome</name>
    <dbReference type="NCBI Taxonomy" id="1070528"/>
    <lineage>
        <taxon>unclassified sequences</taxon>
        <taxon>metagenomes</taxon>
        <taxon>organismal metagenomes</taxon>
    </lineage>
</organism>
<proteinExistence type="inferred from homology"/>
<dbReference type="Pfam" id="PF24785">
    <property type="entry name" value="RXYLT1_C"/>
    <property type="match status" value="1"/>
</dbReference>
<evidence type="ECO:0000259" key="6">
    <source>
        <dbReference type="Pfam" id="PF18025"/>
    </source>
</evidence>
<protein>
    <recommendedName>
        <fullName evidence="9">Alpha-(1,3)-fucosyltransferase FucT N-terminal domain-containing protein</fullName>
    </recommendedName>
</protein>
<feature type="domain" description="Fucosyltransferase C-terminal" evidence="4">
    <location>
        <begin position="511"/>
        <end position="624"/>
    </location>
</feature>
<dbReference type="PANTHER" id="PTHR11929:SF194">
    <property type="entry name" value="ALPHA-(1,3)-FUCOSYLTRANSFERASE 10"/>
    <property type="match status" value="1"/>
</dbReference>
<name>A0A6C0BKA2_9ZZZZ</name>
<dbReference type="InterPro" id="IPR055270">
    <property type="entry name" value="Glyco_tran_10_C"/>
</dbReference>
<dbReference type="EMBL" id="MN739164">
    <property type="protein sequence ID" value="QHS91838.1"/>
    <property type="molecule type" value="Genomic_DNA"/>
</dbReference>
<dbReference type="InterPro" id="IPR002654">
    <property type="entry name" value="Glyco_trans_25"/>
</dbReference>
<evidence type="ECO:0000259" key="5">
    <source>
        <dbReference type="Pfam" id="PF01755"/>
    </source>
</evidence>
<keyword evidence="2" id="KW-0328">Glycosyltransferase</keyword>
<evidence type="ECO:0008006" key="9">
    <source>
        <dbReference type="Google" id="ProtNLM"/>
    </source>
</evidence>
<feature type="domain" description="Glycosyl transferase family 25" evidence="5">
    <location>
        <begin position="1004"/>
        <end position="1183"/>
    </location>
</feature>
<dbReference type="GO" id="GO:0008417">
    <property type="term" value="F:fucosyltransferase activity"/>
    <property type="evidence" value="ECO:0007669"/>
    <property type="project" value="InterPro"/>
</dbReference>
<comment type="similarity">
    <text evidence="1">Belongs to the glycosyltransferase 10 family.</text>
</comment>
<evidence type="ECO:0000256" key="1">
    <source>
        <dbReference type="ARBA" id="ARBA00008919"/>
    </source>
</evidence>
<evidence type="ECO:0000259" key="4">
    <source>
        <dbReference type="Pfam" id="PF00852"/>
    </source>
</evidence>
<dbReference type="GO" id="GO:0016020">
    <property type="term" value="C:membrane"/>
    <property type="evidence" value="ECO:0007669"/>
    <property type="project" value="InterPro"/>
</dbReference>
<dbReference type="InterPro" id="IPR057538">
    <property type="entry name" value="RXYLT1_C"/>
</dbReference>
<reference evidence="8" key="1">
    <citation type="journal article" date="2020" name="Nature">
        <title>Giant virus diversity and host interactions through global metagenomics.</title>
        <authorList>
            <person name="Schulz F."/>
            <person name="Roux S."/>
            <person name="Paez-Espino D."/>
            <person name="Jungbluth S."/>
            <person name="Walsh D.A."/>
            <person name="Denef V.J."/>
            <person name="McMahon K.D."/>
            <person name="Konstantinidis K.T."/>
            <person name="Eloe-Fadrosh E.A."/>
            <person name="Kyrpides N.C."/>
            <person name="Woyke T."/>
        </authorList>
    </citation>
    <scope>NUCLEOTIDE SEQUENCE</scope>
    <source>
        <strain evidence="8">GVMAG-M-3300013006-15</strain>
    </source>
</reference>
<dbReference type="Pfam" id="PF18025">
    <property type="entry name" value="FucT_N"/>
    <property type="match status" value="1"/>
</dbReference>
<dbReference type="SUPFAM" id="SSF53756">
    <property type="entry name" value="UDP-Glycosyltransferase/glycogen phosphorylase"/>
    <property type="match status" value="1"/>
</dbReference>
<dbReference type="Gene3D" id="3.40.50.11650">
    <property type="entry name" value="Glycosyl transferase family 10, N-terminal domain"/>
    <property type="match status" value="1"/>
</dbReference>
<dbReference type="Gene3D" id="3.40.50.11660">
    <property type="entry name" value="Glycosyl transferase family 10, C-terminal domain"/>
    <property type="match status" value="1"/>
</dbReference>
<dbReference type="Pfam" id="PF10933">
    <property type="entry name" value="DUF2827"/>
    <property type="match status" value="1"/>
</dbReference>
<dbReference type="InterPro" id="IPR042574">
    <property type="entry name" value="FucT_N_sf"/>
</dbReference>
<dbReference type="Pfam" id="PF00852">
    <property type="entry name" value="Glyco_transf_10"/>
    <property type="match status" value="1"/>
</dbReference>
<dbReference type="InterPro" id="IPR021234">
    <property type="entry name" value="DUF2827"/>
</dbReference>
<evidence type="ECO:0000256" key="3">
    <source>
        <dbReference type="ARBA" id="ARBA00022679"/>
    </source>
</evidence>
<dbReference type="InterPro" id="IPR041058">
    <property type="entry name" value="FucT_N"/>
</dbReference>
<sequence>MLIGFNILDTDSVFAKGSNRTALAFAFWCCENGHTVQFISPVGNPNQFIEITELLRQKKIICSSIDSFIQSKQQFDILFEISFYTPENLRTQIAKRCIMWFQQPPVFNDMESSVYFYSNFIRKMTNISEVWIPDSYSAENSIYIERIYNLPVRKVPWIWEHESLDLYCKKNGLTKWNQNNNPNIHCCVLESNNTNTSNCIIPLCIIAEIKDKKLVNDWIVSNGETLKKNAYFKNNVLGNLFNNQDVSGNFVGRIPIPELKKFQSVLITHQRWKPLKHLLLDALWLDVPMVHNCEIINNKLGTSGGYYYFLNEIETAAKRFEDLTKDIKNGTNYFSSDAQTHRKLYLLTEHDYKSEKNKIFFTQALQSPLKQIKQKNKVFRITFSDMWSEFNSNYNFFTLLLEDHIKKNNLDIEIVIDQESPQLVIFGPFGNNFTKYGNVPKIFFSGENSPHIGGPDLILSVGHHPEINEQTLRLPLWILEVDWFKADANKIQNPKPIPYEICAKPPLNYITKKQKFCSYIVSNPKNEHRNKALGEISKYKHVDSAGASQNNMSQKLEGGLGGGGGELIKHNFLQDYKFNICFENEQQAGYITEKYFHSKAAGCIPIYWGDPDLSRDFDPAGGINAHGKTWEQVIAEVKSVDEDITKWLTMYSIPALPVKSEEYARKQMKRLAEIILNTFTKSKIVQSKTIELPPAMTAVQKENPQVQSKVVEKQLNQKFCTAVNDKFYPIIYIWLDGLINNGAKEENITVYYWLDVSSDKIQHLKSTYNKINIEAFPEKDTKLTLWEDYWNPQHYAWKLWIIYNEIEKGNSGIYMDSGILLTRSISDIEKIIEDEGVFLLEDQNPIIKNKHFCHETFIKLMNCSKDELESQQLQAGVIGWNIKNQKVINCLKIAYFYTKAKEIISGEKWVKDKENFYGHRHDQSLLSILSFRNSLPRKNLSKWSVFEYHDAKTRSIPFFHHRGNIKIAISNNRPTFVIPELAEGTKVIQNSTIPEKKFASSIDEAFVINLDRRVDRYNSFKEHHSYMENSITRFSACDGLKLELTAELKHLFRSNDFKWKKAVVGCAVSHYNLWSALSKKDDSYTYLILEDDVRFHPQWLQIWEQASKMIPADADVIYLGGILPPNKAAFATAIEPVNDFFVKIKENDVFHPGVKRKYFHSCNYSYILFARGAKKIQKIIEEKGIFTSGDHMIVNHMDTLNIYFTRPIVAGCFQDLDPRYQTSEFNNFERKDNFDSDLWNNNEHFDLNEEAIKESIKPSYEEDLMMDDSNIEANVILMTIAQGKVQDFLNMSKNFLEKIYDKCESNERNNNWLRVIIQILISQSIKYTEDQLEDIKNFIQKLKDKSTNMIIQISFEELLKKLSNDIIGGEPGVSSIPKASIVKNTLPVWYFVPNQNNKCLEREWLEEIIGRPIEFYGLREIFFGDHKIHFLLIQKWEGMKDLIIEKLDNLNQQNKKVILLHISDEFCNDNLEIYEHPAVKLVIRNYIREIKSSKKVITIPLGYVNDRSLKSNYKKLSERKYTWSFAGSVDKVGRAEMLQNLSIIESNKQKLLQTWSAPTRAEAEEYTNMLNESKFIPCPKGVNYETFRVYEALEAGCIPICIGTESEEHKVYEHLIGNGVILMAQDWTAAANIINQINSNTHVLDQLQENLTKYWITRKINIKSSILAAMNEIENEKESDIKTIHL</sequence>
<keyword evidence="3" id="KW-0808">Transferase</keyword>
<accession>A0A6C0BKA2</accession>
<evidence type="ECO:0000259" key="7">
    <source>
        <dbReference type="Pfam" id="PF24785"/>
    </source>
</evidence>
<feature type="domain" description="Alpha-(1,3)-fucosyltransferase FucT N-terminal" evidence="6">
    <location>
        <begin position="381"/>
        <end position="479"/>
    </location>
</feature>
<evidence type="ECO:0000256" key="2">
    <source>
        <dbReference type="ARBA" id="ARBA00022676"/>
    </source>
</evidence>
<dbReference type="Pfam" id="PF01755">
    <property type="entry name" value="Glyco_transf_25"/>
    <property type="match status" value="1"/>
</dbReference>